<feature type="transmembrane region" description="Helical" evidence="9">
    <location>
        <begin position="20"/>
        <end position="45"/>
    </location>
</feature>
<keyword evidence="3" id="KW-0597">Phosphoprotein</keyword>
<name>A0A853BIG1_9ACTN</name>
<dbReference type="Pfam" id="PF07730">
    <property type="entry name" value="HisKA_3"/>
    <property type="match status" value="1"/>
</dbReference>
<evidence type="ECO:0000256" key="1">
    <source>
        <dbReference type="ARBA" id="ARBA00000085"/>
    </source>
</evidence>
<dbReference type="PANTHER" id="PTHR24421">
    <property type="entry name" value="NITRATE/NITRITE SENSOR PROTEIN NARX-RELATED"/>
    <property type="match status" value="1"/>
</dbReference>
<evidence type="ECO:0000256" key="2">
    <source>
        <dbReference type="ARBA" id="ARBA00012438"/>
    </source>
</evidence>
<dbReference type="GO" id="GO:0046983">
    <property type="term" value="F:protein dimerization activity"/>
    <property type="evidence" value="ECO:0007669"/>
    <property type="project" value="InterPro"/>
</dbReference>
<comment type="caution">
    <text evidence="11">The sequence shown here is derived from an EMBL/GenBank/DDBJ whole genome shotgun (WGS) entry which is preliminary data.</text>
</comment>
<protein>
    <recommendedName>
        <fullName evidence="2">histidine kinase</fullName>
        <ecNumber evidence="2">2.7.13.3</ecNumber>
    </recommendedName>
</protein>
<dbReference type="InterPro" id="IPR050482">
    <property type="entry name" value="Sensor_HK_TwoCompSys"/>
</dbReference>
<accession>A0A853BIG1</accession>
<evidence type="ECO:0000256" key="4">
    <source>
        <dbReference type="ARBA" id="ARBA00022679"/>
    </source>
</evidence>
<sequence>MDLPRRLAAPLLSTATYARWAHLVLGGVVLLPYAVAAAVLVSLLLTGGTALMDPQDAGMTSLVLGLPLALAAVVATAWIPGVRTMEGHLARALLGGPMADHQAGEPATWRGRVRTGLWLLVHLVVGFAVCLGTMVGLTEAAGLAMAPLAAQPEQLMPMGARLLGGPPVAGGRLWAAPLLGAAVLAAVVYAVALTGAGMARLAPVLLGPSPAERLAAAQQRVEALAERNRLARELHDSIGHALSVVTLQAGAAARVLDADPAFARSALEAIAEQARTAAAELDHVLGLLREERAGTTPQRDLGDLERLLEATRATGTRLEARVEGDLARVPGVVSREAYRVCQEAITNALRHGGQVPVSLRLRAAEGSLEVEVANPAPARSRAPRRGGGRGLRGARERLRLLGGTLSAGPDDDGHWRLRAAVTWKDTR</sequence>
<dbReference type="InterPro" id="IPR036890">
    <property type="entry name" value="HATPase_C_sf"/>
</dbReference>
<keyword evidence="9" id="KW-1133">Transmembrane helix</keyword>
<keyword evidence="9" id="KW-0472">Membrane</keyword>
<dbReference type="Proteomes" id="UP000575985">
    <property type="component" value="Unassembled WGS sequence"/>
</dbReference>
<dbReference type="EC" id="2.7.13.3" evidence="2"/>
<evidence type="ECO:0000256" key="3">
    <source>
        <dbReference type="ARBA" id="ARBA00022553"/>
    </source>
</evidence>
<keyword evidence="12" id="KW-1185">Reference proteome</keyword>
<dbReference type="Gene3D" id="3.30.565.10">
    <property type="entry name" value="Histidine kinase-like ATPase, C-terminal domain"/>
    <property type="match status" value="1"/>
</dbReference>
<comment type="catalytic activity">
    <reaction evidence="1">
        <text>ATP + protein L-histidine = ADP + protein N-phospho-L-histidine.</text>
        <dbReference type="EC" id="2.7.13.3"/>
    </reaction>
</comment>
<organism evidence="11 12">
    <name type="scientific">Streptomonospora nanhaiensis</name>
    <dbReference type="NCBI Taxonomy" id="1323731"/>
    <lineage>
        <taxon>Bacteria</taxon>
        <taxon>Bacillati</taxon>
        <taxon>Actinomycetota</taxon>
        <taxon>Actinomycetes</taxon>
        <taxon>Streptosporangiales</taxon>
        <taxon>Nocardiopsidaceae</taxon>
        <taxon>Streptomonospora</taxon>
    </lineage>
</organism>
<gene>
    <name evidence="11" type="ORF">HNR12_000644</name>
</gene>
<dbReference type="GO" id="GO:0000155">
    <property type="term" value="F:phosphorelay sensor kinase activity"/>
    <property type="evidence" value="ECO:0007669"/>
    <property type="project" value="InterPro"/>
</dbReference>
<dbReference type="EMBL" id="JACCFO010000001">
    <property type="protein sequence ID" value="NYI94367.1"/>
    <property type="molecule type" value="Genomic_DNA"/>
</dbReference>
<keyword evidence="8" id="KW-0902">Two-component regulatory system</keyword>
<dbReference type="AlphaFoldDB" id="A0A853BIG1"/>
<evidence type="ECO:0000256" key="7">
    <source>
        <dbReference type="ARBA" id="ARBA00022840"/>
    </source>
</evidence>
<keyword evidence="9" id="KW-0812">Transmembrane</keyword>
<evidence type="ECO:0000313" key="12">
    <source>
        <dbReference type="Proteomes" id="UP000575985"/>
    </source>
</evidence>
<keyword evidence="5" id="KW-0547">Nucleotide-binding</keyword>
<evidence type="ECO:0000256" key="9">
    <source>
        <dbReference type="SAM" id="Phobius"/>
    </source>
</evidence>
<dbReference type="RefSeq" id="WP_179766024.1">
    <property type="nucleotide sequence ID" value="NZ_JACCFO010000001.1"/>
</dbReference>
<feature type="domain" description="Signal transduction histidine kinase subgroup 3 dimerisation and phosphoacceptor" evidence="10">
    <location>
        <begin position="226"/>
        <end position="291"/>
    </location>
</feature>
<evidence type="ECO:0000256" key="5">
    <source>
        <dbReference type="ARBA" id="ARBA00022741"/>
    </source>
</evidence>
<evidence type="ECO:0000259" key="10">
    <source>
        <dbReference type="Pfam" id="PF07730"/>
    </source>
</evidence>
<proteinExistence type="predicted"/>
<dbReference type="PANTHER" id="PTHR24421:SF10">
    <property type="entry name" value="NITRATE_NITRITE SENSOR PROTEIN NARQ"/>
    <property type="match status" value="1"/>
</dbReference>
<evidence type="ECO:0000256" key="6">
    <source>
        <dbReference type="ARBA" id="ARBA00022777"/>
    </source>
</evidence>
<evidence type="ECO:0000313" key="11">
    <source>
        <dbReference type="EMBL" id="NYI94367.1"/>
    </source>
</evidence>
<dbReference type="Gene3D" id="1.20.5.1930">
    <property type="match status" value="1"/>
</dbReference>
<dbReference type="GO" id="GO:0005524">
    <property type="term" value="F:ATP binding"/>
    <property type="evidence" value="ECO:0007669"/>
    <property type="project" value="UniProtKB-KW"/>
</dbReference>
<keyword evidence="4" id="KW-0808">Transferase</keyword>
<feature type="transmembrane region" description="Helical" evidence="9">
    <location>
        <begin position="173"/>
        <end position="192"/>
    </location>
</feature>
<keyword evidence="6 11" id="KW-0418">Kinase</keyword>
<dbReference type="GO" id="GO:0016020">
    <property type="term" value="C:membrane"/>
    <property type="evidence" value="ECO:0007669"/>
    <property type="project" value="InterPro"/>
</dbReference>
<feature type="transmembrane region" description="Helical" evidence="9">
    <location>
        <begin position="117"/>
        <end position="137"/>
    </location>
</feature>
<keyword evidence="7" id="KW-0067">ATP-binding</keyword>
<dbReference type="SUPFAM" id="SSF55874">
    <property type="entry name" value="ATPase domain of HSP90 chaperone/DNA topoisomerase II/histidine kinase"/>
    <property type="match status" value="1"/>
</dbReference>
<dbReference type="InterPro" id="IPR011712">
    <property type="entry name" value="Sig_transdc_His_kin_sub3_dim/P"/>
</dbReference>
<reference evidence="11 12" key="1">
    <citation type="submission" date="2020-07" db="EMBL/GenBank/DDBJ databases">
        <title>Sequencing the genomes of 1000 actinobacteria strains.</title>
        <authorList>
            <person name="Klenk H.-P."/>
        </authorList>
    </citation>
    <scope>NUCLEOTIDE SEQUENCE [LARGE SCALE GENOMIC DNA]</scope>
    <source>
        <strain evidence="11 12">DSM 45927</strain>
    </source>
</reference>
<evidence type="ECO:0000256" key="8">
    <source>
        <dbReference type="ARBA" id="ARBA00023012"/>
    </source>
</evidence>
<feature type="transmembrane region" description="Helical" evidence="9">
    <location>
        <begin position="57"/>
        <end position="79"/>
    </location>
</feature>